<feature type="region of interest" description="Disordered" evidence="1">
    <location>
        <begin position="1"/>
        <end position="20"/>
    </location>
</feature>
<reference evidence="2 3" key="1">
    <citation type="submission" date="2015-04" db="EMBL/GenBank/DDBJ databases">
        <authorList>
            <person name="Syromyatnikov M.Y."/>
            <person name="Popov V.N."/>
        </authorList>
    </citation>
    <scope>NUCLEOTIDE SEQUENCE [LARGE SCALE GENOMIC DNA]</scope>
</reference>
<dbReference type="Proteomes" id="UP000183832">
    <property type="component" value="Unassembled WGS sequence"/>
</dbReference>
<dbReference type="EMBL" id="CVRI01000055">
    <property type="protein sequence ID" value="CRL01145.1"/>
    <property type="molecule type" value="Genomic_DNA"/>
</dbReference>
<dbReference type="STRING" id="568069.A0A1J1IRK4"/>
<evidence type="ECO:0000313" key="3">
    <source>
        <dbReference type="Proteomes" id="UP000183832"/>
    </source>
</evidence>
<dbReference type="AlphaFoldDB" id="A0A1J1IRK4"/>
<protein>
    <submittedName>
        <fullName evidence="2">CLUMA_CG014181, isoform A</fullName>
    </submittedName>
</protein>
<organism evidence="2 3">
    <name type="scientific">Clunio marinus</name>
    <dbReference type="NCBI Taxonomy" id="568069"/>
    <lineage>
        <taxon>Eukaryota</taxon>
        <taxon>Metazoa</taxon>
        <taxon>Ecdysozoa</taxon>
        <taxon>Arthropoda</taxon>
        <taxon>Hexapoda</taxon>
        <taxon>Insecta</taxon>
        <taxon>Pterygota</taxon>
        <taxon>Neoptera</taxon>
        <taxon>Endopterygota</taxon>
        <taxon>Diptera</taxon>
        <taxon>Nematocera</taxon>
        <taxon>Chironomoidea</taxon>
        <taxon>Chironomidae</taxon>
        <taxon>Clunio</taxon>
    </lineage>
</organism>
<accession>A0A1J1IRK4</accession>
<name>A0A1J1IRK4_9DIPT</name>
<dbReference type="OrthoDB" id="7690762at2759"/>
<proteinExistence type="predicted"/>
<keyword evidence="3" id="KW-1185">Reference proteome</keyword>
<sequence length="128" mass="14552">MGTTVSSPSGGSEIYDRQTFPRSEKKIVMQKANTLERNDNRNTNNGNQENSRMLFLMYLINRTWNVVVDGKGGKRDDDLNKTRFLEEAEGKQDDEYSCVYGSECSGCSCGYCEDENCRINGNYSICER</sequence>
<evidence type="ECO:0000313" key="2">
    <source>
        <dbReference type="EMBL" id="CRL01145.1"/>
    </source>
</evidence>
<feature type="compositionally biased region" description="Polar residues" evidence="1">
    <location>
        <begin position="1"/>
        <end position="10"/>
    </location>
</feature>
<evidence type="ECO:0000256" key="1">
    <source>
        <dbReference type="SAM" id="MobiDB-lite"/>
    </source>
</evidence>
<gene>
    <name evidence="2" type="ORF">CLUMA_CG014181</name>
</gene>